<dbReference type="InterPro" id="IPR053225">
    <property type="entry name" value="Acyl-CoA_N-acyltransferase"/>
</dbReference>
<dbReference type="InterPro" id="IPR000182">
    <property type="entry name" value="GNAT_dom"/>
</dbReference>
<dbReference type="InterPro" id="IPR016181">
    <property type="entry name" value="Acyl_CoA_acyltransferase"/>
</dbReference>
<comment type="caution">
    <text evidence="2">The sequence shown here is derived from an EMBL/GenBank/DDBJ whole genome shotgun (WGS) entry which is preliminary data.</text>
</comment>
<gene>
    <name evidence="2" type="ORF">Zmor_019827</name>
</gene>
<feature type="domain" description="N-acetyltransferase" evidence="1">
    <location>
        <begin position="153"/>
        <end position="278"/>
    </location>
</feature>
<evidence type="ECO:0000313" key="2">
    <source>
        <dbReference type="EMBL" id="KAJ3647986.1"/>
    </source>
</evidence>
<proteinExistence type="predicted"/>
<dbReference type="AlphaFoldDB" id="A0AA38I2G1"/>
<organism evidence="2 3">
    <name type="scientific">Zophobas morio</name>
    <dbReference type="NCBI Taxonomy" id="2755281"/>
    <lineage>
        <taxon>Eukaryota</taxon>
        <taxon>Metazoa</taxon>
        <taxon>Ecdysozoa</taxon>
        <taxon>Arthropoda</taxon>
        <taxon>Hexapoda</taxon>
        <taxon>Insecta</taxon>
        <taxon>Pterygota</taxon>
        <taxon>Neoptera</taxon>
        <taxon>Endopterygota</taxon>
        <taxon>Coleoptera</taxon>
        <taxon>Polyphaga</taxon>
        <taxon>Cucujiformia</taxon>
        <taxon>Tenebrionidae</taxon>
        <taxon>Zophobas</taxon>
    </lineage>
</organism>
<evidence type="ECO:0000313" key="3">
    <source>
        <dbReference type="Proteomes" id="UP001168821"/>
    </source>
</evidence>
<keyword evidence="3" id="KW-1185">Reference proteome</keyword>
<protein>
    <recommendedName>
        <fullName evidence="1">N-acetyltransferase domain-containing protein</fullName>
    </recommendedName>
</protein>
<accession>A0AA38I2G1</accession>
<dbReference type="Pfam" id="PF18713">
    <property type="entry name" value="DUF5645"/>
    <property type="match status" value="1"/>
</dbReference>
<evidence type="ECO:0000259" key="1">
    <source>
        <dbReference type="PROSITE" id="PS51186"/>
    </source>
</evidence>
<dbReference type="SUPFAM" id="SSF55729">
    <property type="entry name" value="Acyl-CoA N-acyltransferases (Nat)"/>
    <property type="match status" value="1"/>
</dbReference>
<dbReference type="PANTHER" id="PTHR20958:SF6">
    <property type="entry name" value="GLYCINE N-ACYLTRANSFERASE-LIKE PROTEIN"/>
    <property type="match status" value="1"/>
</dbReference>
<reference evidence="2" key="1">
    <citation type="journal article" date="2023" name="G3 (Bethesda)">
        <title>Whole genome assemblies of Zophobas morio and Tenebrio molitor.</title>
        <authorList>
            <person name="Kaur S."/>
            <person name="Stinson S.A."/>
            <person name="diCenzo G.C."/>
        </authorList>
    </citation>
    <scope>NUCLEOTIDE SEQUENCE</scope>
    <source>
        <strain evidence="2">QUZm001</strain>
    </source>
</reference>
<dbReference type="InterPro" id="IPR013653">
    <property type="entry name" value="GCN5-like_dom"/>
</dbReference>
<dbReference type="PROSITE" id="PS51186">
    <property type="entry name" value="GNAT"/>
    <property type="match status" value="1"/>
</dbReference>
<dbReference type="Proteomes" id="UP001168821">
    <property type="component" value="Unassembled WGS sequence"/>
</dbReference>
<sequence>MSDILVEIPNSQLPELAALYESRASWAPHMSTLVHTGIKWKRSDKYKDSITFLSPRNSWEEDGTLIVLVNLFCQDIHVFTLDDHCTNLYQGLSKTKRITYENKRSYFYAVHEKFIPTVKRCLQEKNIKIAKDMPCLLYGLPPTQLVLQCPSDVYVKKIQPSDAKQINDLWPHPFFNSDKYIAGFIEINGGYGVFLKSSDQMVAWAVRHVFGNPTVLQTEVAHKRKGYASLVMKAFAKEIGEEGYWTVVTVLPDNRAAIDAFEKLGFGKIASCTFIAVE</sequence>
<dbReference type="EMBL" id="JALNTZ010000006">
    <property type="protein sequence ID" value="KAJ3647986.1"/>
    <property type="molecule type" value="Genomic_DNA"/>
</dbReference>
<dbReference type="PANTHER" id="PTHR20958">
    <property type="entry name" value="GLYCINE N-ACYLTRANSFERASE-LIKE PROTEIN"/>
    <property type="match status" value="1"/>
</dbReference>
<dbReference type="Pfam" id="PF08445">
    <property type="entry name" value="FR47"/>
    <property type="match status" value="1"/>
</dbReference>
<name>A0AA38I2G1_9CUCU</name>
<dbReference type="InterPro" id="IPR041506">
    <property type="entry name" value="DUF5645"/>
</dbReference>
<dbReference type="Gene3D" id="3.40.630.30">
    <property type="match status" value="2"/>
</dbReference>
<dbReference type="GO" id="GO:0016747">
    <property type="term" value="F:acyltransferase activity, transferring groups other than amino-acyl groups"/>
    <property type="evidence" value="ECO:0007669"/>
    <property type="project" value="InterPro"/>
</dbReference>